<dbReference type="EnsemblMetazoa" id="GPPI015185-RA">
    <property type="protein sequence ID" value="GPPI015185-PA"/>
    <property type="gene ID" value="GPPI015185"/>
</dbReference>
<reference evidence="2" key="1">
    <citation type="submission" date="2015-01" db="EMBL/GenBank/DDBJ databases">
        <authorList>
            <person name="Aksoy S."/>
            <person name="Warren W."/>
            <person name="Wilson R.K."/>
        </authorList>
    </citation>
    <scope>NUCLEOTIDE SEQUENCE [LARGE SCALE GENOMIC DNA]</scope>
    <source>
        <strain evidence="2">IAEA</strain>
    </source>
</reference>
<proteinExistence type="predicted"/>
<evidence type="ECO:0000313" key="1">
    <source>
        <dbReference type="EnsemblMetazoa" id="GPPI015185-PA"/>
    </source>
</evidence>
<dbReference type="EMBL" id="JXJN01006891">
    <property type="status" value="NOT_ANNOTATED_CDS"/>
    <property type="molecule type" value="Genomic_DNA"/>
</dbReference>
<dbReference type="VEuPathDB" id="VectorBase:GPPI015185"/>
<keyword evidence="2" id="KW-1185">Reference proteome</keyword>
<dbReference type="AlphaFoldDB" id="A0A1B0B0Y1"/>
<accession>A0A1B0B0Y1</accession>
<organism evidence="1 2">
    <name type="scientific">Glossina palpalis gambiensis</name>
    <dbReference type="NCBI Taxonomy" id="67801"/>
    <lineage>
        <taxon>Eukaryota</taxon>
        <taxon>Metazoa</taxon>
        <taxon>Ecdysozoa</taxon>
        <taxon>Arthropoda</taxon>
        <taxon>Hexapoda</taxon>
        <taxon>Insecta</taxon>
        <taxon>Pterygota</taxon>
        <taxon>Neoptera</taxon>
        <taxon>Endopterygota</taxon>
        <taxon>Diptera</taxon>
        <taxon>Brachycera</taxon>
        <taxon>Muscomorpha</taxon>
        <taxon>Hippoboscoidea</taxon>
        <taxon>Glossinidae</taxon>
        <taxon>Glossina</taxon>
    </lineage>
</organism>
<name>A0A1B0B0Y1_9MUSC</name>
<protein>
    <submittedName>
        <fullName evidence="1">Uncharacterized protein</fullName>
    </submittedName>
</protein>
<dbReference type="Proteomes" id="UP000092460">
    <property type="component" value="Unassembled WGS sequence"/>
</dbReference>
<sequence>MIIKQEDKVIGHVFELHEMQSLQFTFSFVVLPNENFQPITILDSIPLWFLIYMRNLLVYSLDGIFAKLVTVSTLQSATNNDNNNGRVTLILISSAKLALSEKRN</sequence>
<evidence type="ECO:0000313" key="2">
    <source>
        <dbReference type="Proteomes" id="UP000092460"/>
    </source>
</evidence>
<reference evidence="1" key="2">
    <citation type="submission" date="2020-05" db="UniProtKB">
        <authorList>
            <consortium name="EnsemblMetazoa"/>
        </authorList>
    </citation>
    <scope>IDENTIFICATION</scope>
    <source>
        <strain evidence="1">IAEA</strain>
    </source>
</reference>